<dbReference type="SMART" id="SM00530">
    <property type="entry name" value="HTH_XRE"/>
    <property type="match status" value="1"/>
</dbReference>
<dbReference type="Pfam" id="PF00717">
    <property type="entry name" value="Peptidase_S24"/>
    <property type="match status" value="1"/>
</dbReference>
<dbReference type="OrthoDB" id="9791537at2"/>
<dbReference type="RefSeq" id="WP_011988325.1">
    <property type="nucleotide sequence ID" value="NC_009701.1"/>
</dbReference>
<feature type="domain" description="HTH cro/C1-type" evidence="4">
    <location>
        <begin position="7"/>
        <end position="62"/>
    </location>
</feature>
<dbReference type="InterPro" id="IPR001387">
    <property type="entry name" value="Cro/C1-type_HTH"/>
</dbReference>
<dbReference type="InterPro" id="IPR010982">
    <property type="entry name" value="Lambda_DNA-bd_dom_sf"/>
</dbReference>
<keyword evidence="3" id="KW-0804">Transcription</keyword>
<accession>A0A9P1JD75</accession>
<dbReference type="InterPro" id="IPR039418">
    <property type="entry name" value="LexA-like"/>
</dbReference>
<evidence type="ECO:0000256" key="3">
    <source>
        <dbReference type="ARBA" id="ARBA00023163"/>
    </source>
</evidence>
<dbReference type="PANTHER" id="PTHR40661">
    <property type="match status" value="1"/>
</dbReference>
<dbReference type="CDD" id="cd06529">
    <property type="entry name" value="S24_LexA-like"/>
    <property type="match status" value="1"/>
</dbReference>
<dbReference type="SUPFAM" id="SSF47413">
    <property type="entry name" value="lambda repressor-like DNA-binding domains"/>
    <property type="match status" value="1"/>
</dbReference>
<keyword evidence="2 5" id="KW-0238">DNA-binding</keyword>
<dbReference type="Gene3D" id="1.10.260.40">
    <property type="entry name" value="lambda repressor-like DNA-binding domains"/>
    <property type="match status" value="1"/>
</dbReference>
<protein>
    <submittedName>
        <fullName evidence="5">DNA-binding protein RDGA</fullName>
    </submittedName>
</protein>
<dbReference type="Pfam" id="PF01381">
    <property type="entry name" value="HTH_3"/>
    <property type="match status" value="1"/>
</dbReference>
<dbReference type="PROSITE" id="PS50943">
    <property type="entry name" value="HTH_CROC1"/>
    <property type="match status" value="1"/>
</dbReference>
<proteinExistence type="predicted"/>
<evidence type="ECO:0000256" key="1">
    <source>
        <dbReference type="ARBA" id="ARBA00023015"/>
    </source>
</evidence>
<evidence type="ECO:0000259" key="4">
    <source>
        <dbReference type="PROSITE" id="PS50943"/>
    </source>
</evidence>
<sequence>MSLGGRIKKLREESLHISKKELGAILGVSQSAVNQWENGVNYPSQKRLIELSRVLKTTYEWLVNGTTSSHNDGSEYEIPFYEHVNCSAGGGFINDSEESILVSNHFIPLLGEMSLDKVIAIRVHGDSMEPAISDRGIVFVDTSDKKIIDGKVYVYQQEDVLRVKRLEYSVNGLMIKSYNDKYSDEKISKREFDSFCIIGRVLYSINKF</sequence>
<dbReference type="CDD" id="cd00093">
    <property type="entry name" value="HTH_XRE"/>
    <property type="match status" value="1"/>
</dbReference>
<dbReference type="InterPro" id="IPR015927">
    <property type="entry name" value="Peptidase_S24_S26A/B/C"/>
</dbReference>
<dbReference type="EMBL" id="AM293858">
    <property type="protein sequence ID" value="CAL25393.1"/>
    <property type="molecule type" value="Genomic_DNA"/>
</dbReference>
<organism evidence="5">
    <name type="scientific">Vibrio vulnificus</name>
    <dbReference type="NCBI Taxonomy" id="672"/>
    <lineage>
        <taxon>Bacteria</taxon>
        <taxon>Pseudomonadati</taxon>
        <taxon>Pseudomonadota</taxon>
        <taxon>Gammaproteobacteria</taxon>
        <taxon>Vibrionales</taxon>
        <taxon>Vibrionaceae</taxon>
        <taxon>Vibrio</taxon>
    </lineage>
</organism>
<dbReference type="GO" id="GO:0003677">
    <property type="term" value="F:DNA binding"/>
    <property type="evidence" value="ECO:0007669"/>
    <property type="project" value="UniProtKB-KW"/>
</dbReference>
<name>A0A9P1JD75_VIBVL</name>
<reference evidence="5" key="1">
    <citation type="journal article" date="2008" name="J. Bacteriol.">
        <title>A common virulence plasmid in biotype 2 Vibrio vulnificus and its dissemination aided by a conjugal plasmid.</title>
        <authorList>
            <person name="Lee C.T."/>
            <person name="Amaro C."/>
            <person name="Wu K.M."/>
            <person name="Valiente E."/>
            <person name="Chang Y.F."/>
            <person name="Tsai S.F."/>
            <person name="Chang C.H."/>
            <person name="Hor L.I."/>
        </authorList>
    </citation>
    <scope>NUCLEOTIDE SEQUENCE</scope>
    <source>
        <strain evidence="5">CECT4999</strain>
    </source>
</reference>
<dbReference type="Gene3D" id="2.10.109.10">
    <property type="entry name" value="Umud Fragment, subunit A"/>
    <property type="match status" value="1"/>
</dbReference>
<dbReference type="SUPFAM" id="SSF51306">
    <property type="entry name" value="LexA/Signal peptidase"/>
    <property type="match status" value="1"/>
</dbReference>
<dbReference type="AlphaFoldDB" id="A0A9P1JD75"/>
<dbReference type="PANTHER" id="PTHR40661:SF3">
    <property type="entry name" value="FELS-1 PROPHAGE TRANSCRIPTIONAL REGULATOR"/>
    <property type="match status" value="1"/>
</dbReference>
<evidence type="ECO:0000313" key="5">
    <source>
        <dbReference type="EMBL" id="CAL25393.1"/>
    </source>
</evidence>
<gene>
    <name evidence="5" type="primary">vep31</name>
</gene>
<keyword evidence="1" id="KW-0805">Transcription regulation</keyword>
<evidence type="ECO:0000256" key="2">
    <source>
        <dbReference type="ARBA" id="ARBA00023125"/>
    </source>
</evidence>
<dbReference type="InterPro" id="IPR036286">
    <property type="entry name" value="LexA/Signal_pep-like_sf"/>
</dbReference>